<dbReference type="PANTHER" id="PTHR31497:SF0">
    <property type="entry name" value="AUTOCRINE PROLIFERATION REPRESSOR PROTEIN A"/>
    <property type="match status" value="1"/>
</dbReference>
<accession>A0ABP8V582</accession>
<name>A0ABP8V582_9GAMM</name>
<reference evidence="2" key="1">
    <citation type="journal article" date="2019" name="Int. J. Syst. Evol. Microbiol.">
        <title>The Global Catalogue of Microorganisms (GCM) 10K type strain sequencing project: providing services to taxonomists for standard genome sequencing and annotation.</title>
        <authorList>
            <consortium name="The Broad Institute Genomics Platform"/>
            <consortium name="The Broad Institute Genome Sequencing Center for Infectious Disease"/>
            <person name="Wu L."/>
            <person name="Ma J."/>
        </authorList>
    </citation>
    <scope>NUCLEOTIDE SEQUENCE [LARGE SCALE GENOMIC DNA]</scope>
    <source>
        <strain evidence="2">JCM 17805</strain>
    </source>
</reference>
<dbReference type="InterPro" id="IPR029058">
    <property type="entry name" value="AB_hydrolase_fold"/>
</dbReference>
<gene>
    <name evidence="1" type="ORF">GCM10023116_27230</name>
</gene>
<protein>
    <submittedName>
        <fullName evidence="1">PhoPQ-activated pathogenicity-related family protein</fullName>
    </submittedName>
</protein>
<dbReference type="SUPFAM" id="SSF53474">
    <property type="entry name" value="alpha/beta-Hydrolases"/>
    <property type="match status" value="1"/>
</dbReference>
<proteinExistence type="predicted"/>
<evidence type="ECO:0000313" key="1">
    <source>
        <dbReference type="EMBL" id="GAA4650440.1"/>
    </source>
</evidence>
<dbReference type="Proteomes" id="UP001500604">
    <property type="component" value="Unassembled WGS sequence"/>
</dbReference>
<sequence>MLLFFIADDATANYTKLDNYIAEHLSESSELKCSEPKLLPSSILHACSFTSQKWPAGTDTIEGQAWTHNITIATPRKLQDIPDTALYFSDGGDNERPGDYLKQFIMLARLKNGSVAKERTFSPGAIMDLLVQHTNAVIVYQQQVPNQPYTFLDAPETVLTEDNLLAESLVRAVNAPDGIDPAATLLFPMAQANVAGLYRASEYINTVLENNPIKHFIVGGASKRAWAIWLATAFDQGTDPQAKQLVSGIVPVAMIQHFPETLKAIRKSYCHFPKPLSPYVNRHIFQDLLSSYDDRYDRLFADIDPYTYLKKHQRFDKIHTLVIQPSSDGYFIPDATHYYYPDLKGDKHIMVIPNTGHGSAMPAMSYLYGALSNITALIHGQPLPNYAEDYDHFSHTLTVHTENKPEHVYVWSANNTGARDFRLDSAEFTRQEILPMLALNDSITYQWQPEPLKGWTAFFMEMHYSVPGAKPFVLSTQVYITPDRYSGCR</sequence>
<keyword evidence="2" id="KW-1185">Reference proteome</keyword>
<dbReference type="PANTHER" id="PTHR31497">
    <property type="entry name" value="AUTOCRINE PROLIFERATION REPRESSOR PROTEIN A"/>
    <property type="match status" value="1"/>
</dbReference>
<comment type="caution">
    <text evidence="1">The sequence shown here is derived from an EMBL/GenBank/DDBJ whole genome shotgun (WGS) entry which is preliminary data.</text>
</comment>
<organism evidence="1 2">
    <name type="scientific">Kistimonas scapharcae</name>
    <dbReference type="NCBI Taxonomy" id="1036133"/>
    <lineage>
        <taxon>Bacteria</taxon>
        <taxon>Pseudomonadati</taxon>
        <taxon>Pseudomonadota</taxon>
        <taxon>Gammaproteobacteria</taxon>
        <taxon>Oceanospirillales</taxon>
        <taxon>Endozoicomonadaceae</taxon>
        <taxon>Kistimonas</taxon>
    </lineage>
</organism>
<evidence type="ECO:0000313" key="2">
    <source>
        <dbReference type="Proteomes" id="UP001500604"/>
    </source>
</evidence>
<dbReference type="EMBL" id="BAABFL010000396">
    <property type="protein sequence ID" value="GAA4650440.1"/>
    <property type="molecule type" value="Genomic_DNA"/>
</dbReference>
<dbReference type="Pfam" id="PF10142">
    <property type="entry name" value="PhoPQ_related"/>
    <property type="match status" value="1"/>
</dbReference>
<dbReference type="InterPro" id="IPR009199">
    <property type="entry name" value="PhoPQ-act_pathogen-rel_PqaA"/>
</dbReference>
<dbReference type="Gene3D" id="3.40.50.1820">
    <property type="entry name" value="alpha/beta hydrolase"/>
    <property type="match status" value="1"/>
</dbReference>